<dbReference type="GO" id="GO:0036199">
    <property type="term" value="F:cholest-4-en-3-one 26-monooxygenase activity"/>
    <property type="evidence" value="ECO:0007669"/>
    <property type="project" value="TreeGrafter"/>
</dbReference>
<dbReference type="CDD" id="cd11033">
    <property type="entry name" value="CYP142-like"/>
    <property type="match status" value="1"/>
</dbReference>
<dbReference type="PROSITE" id="PS00086">
    <property type="entry name" value="CYTOCHROME_P450"/>
    <property type="match status" value="1"/>
</dbReference>
<dbReference type="AlphaFoldDB" id="A0A4P6EW98"/>
<gene>
    <name evidence="8" type="ORF">ET495_02250</name>
</gene>
<dbReference type="Proteomes" id="UP000291758">
    <property type="component" value="Chromosome"/>
</dbReference>
<accession>A0A4P6EW98</accession>
<evidence type="ECO:0000256" key="5">
    <source>
        <dbReference type="ARBA" id="ARBA00023004"/>
    </source>
</evidence>
<organism evidence="8 9">
    <name type="scientific">Xylanimonas allomyrinae</name>
    <dbReference type="NCBI Taxonomy" id="2509459"/>
    <lineage>
        <taxon>Bacteria</taxon>
        <taxon>Bacillati</taxon>
        <taxon>Actinomycetota</taxon>
        <taxon>Actinomycetes</taxon>
        <taxon>Micrococcales</taxon>
        <taxon>Promicromonosporaceae</taxon>
        <taxon>Xylanimonas</taxon>
    </lineage>
</organism>
<keyword evidence="6 7" id="KW-0503">Monooxygenase</keyword>
<dbReference type="OrthoDB" id="502624at2"/>
<dbReference type="PANTHER" id="PTHR46696:SF4">
    <property type="entry name" value="BIOTIN BIOSYNTHESIS CYTOCHROME P450"/>
    <property type="match status" value="1"/>
</dbReference>
<keyword evidence="9" id="KW-1185">Reference proteome</keyword>
<dbReference type="InterPro" id="IPR001128">
    <property type="entry name" value="Cyt_P450"/>
</dbReference>
<reference evidence="8 9" key="1">
    <citation type="submission" date="2019-01" db="EMBL/GenBank/DDBJ databases">
        <title>Genome sequencing of strain 2JSPR-7.</title>
        <authorList>
            <person name="Heo J."/>
            <person name="Kim S.-J."/>
            <person name="Kim J.-S."/>
            <person name="Hong S.-B."/>
            <person name="Kwon S.-W."/>
        </authorList>
    </citation>
    <scope>NUCLEOTIDE SEQUENCE [LARGE SCALE GENOMIC DNA]</scope>
    <source>
        <strain evidence="8 9">2JSPR-7</strain>
    </source>
</reference>
<dbReference type="Pfam" id="PF00067">
    <property type="entry name" value="p450"/>
    <property type="match status" value="1"/>
</dbReference>
<dbReference type="RefSeq" id="WP_129202286.1">
    <property type="nucleotide sequence ID" value="NZ_CP035495.1"/>
</dbReference>
<keyword evidence="3 7" id="KW-0479">Metal-binding</keyword>
<comment type="similarity">
    <text evidence="1 7">Belongs to the cytochrome P450 family.</text>
</comment>
<evidence type="ECO:0000256" key="2">
    <source>
        <dbReference type="ARBA" id="ARBA00022617"/>
    </source>
</evidence>
<dbReference type="GO" id="GO:0008395">
    <property type="term" value="F:steroid hydroxylase activity"/>
    <property type="evidence" value="ECO:0007669"/>
    <property type="project" value="TreeGrafter"/>
</dbReference>
<evidence type="ECO:0000256" key="7">
    <source>
        <dbReference type="RuleBase" id="RU000461"/>
    </source>
</evidence>
<dbReference type="GO" id="GO:0006707">
    <property type="term" value="P:cholesterol catabolic process"/>
    <property type="evidence" value="ECO:0007669"/>
    <property type="project" value="TreeGrafter"/>
</dbReference>
<keyword evidence="2 7" id="KW-0349">Heme</keyword>
<proteinExistence type="inferred from homology"/>
<evidence type="ECO:0000256" key="4">
    <source>
        <dbReference type="ARBA" id="ARBA00023002"/>
    </source>
</evidence>
<evidence type="ECO:0000256" key="3">
    <source>
        <dbReference type="ARBA" id="ARBA00022723"/>
    </source>
</evidence>
<dbReference type="SUPFAM" id="SSF48264">
    <property type="entry name" value="Cytochrome P450"/>
    <property type="match status" value="1"/>
</dbReference>
<keyword evidence="5 7" id="KW-0408">Iron</keyword>
<sequence length="401" mass="44370">MSITAPTLDSIDLLDVRPFAEGRDGEAFRVLRDRAPVFWNDEPDGPGFWSVTRYADVDAVAKDAATFSSADGTQIASRRAEGANHSMHNMDAPRHLLLRKIMVPHFTPRRVAGWEGRIGDVVASLVDEAVACGELDFVATVAERLPLLVFAAMLGVPSQDAPRLLRWTNMIASEDPDHATTPDALVTARAELFDYFHALGAERLAAPQDDLVSVLMHAEVEGLRLRPEELDPFFLLLTVAGNETTRNLLSGGVEALGRHGLWPALASRPQVLPAAIEEMLRWVSPVINMRRTATVDTRLHGTHIAAGQKVVLWFASANRDERVFADADTFVLDRHDNPHLAFGAGPHFCLGAHLARLEVRLFFQELLRRGVAFEPAGEPDWLLSNWFRGIKRLPVRVRGSR</sequence>
<dbReference type="GO" id="GO:0005506">
    <property type="term" value="F:iron ion binding"/>
    <property type="evidence" value="ECO:0007669"/>
    <property type="project" value="InterPro"/>
</dbReference>
<dbReference type="GO" id="GO:0020037">
    <property type="term" value="F:heme binding"/>
    <property type="evidence" value="ECO:0007669"/>
    <property type="project" value="InterPro"/>
</dbReference>
<evidence type="ECO:0000256" key="1">
    <source>
        <dbReference type="ARBA" id="ARBA00010617"/>
    </source>
</evidence>
<keyword evidence="4 7" id="KW-0560">Oxidoreductase</keyword>
<protein>
    <submittedName>
        <fullName evidence="8">Cytochrome P450</fullName>
    </submittedName>
</protein>
<evidence type="ECO:0000313" key="8">
    <source>
        <dbReference type="EMBL" id="QAY62288.1"/>
    </source>
</evidence>
<evidence type="ECO:0000313" key="9">
    <source>
        <dbReference type="Proteomes" id="UP000291758"/>
    </source>
</evidence>
<dbReference type="PRINTS" id="PR00359">
    <property type="entry name" value="BP450"/>
</dbReference>
<dbReference type="InterPro" id="IPR002397">
    <property type="entry name" value="Cyt_P450_B"/>
</dbReference>
<dbReference type="InterPro" id="IPR017972">
    <property type="entry name" value="Cyt_P450_CS"/>
</dbReference>
<dbReference type="InterPro" id="IPR036396">
    <property type="entry name" value="Cyt_P450_sf"/>
</dbReference>
<dbReference type="Gene3D" id="1.10.630.10">
    <property type="entry name" value="Cytochrome P450"/>
    <property type="match status" value="1"/>
</dbReference>
<dbReference type="EMBL" id="CP035495">
    <property type="protein sequence ID" value="QAY62288.1"/>
    <property type="molecule type" value="Genomic_DNA"/>
</dbReference>
<evidence type="ECO:0000256" key="6">
    <source>
        <dbReference type="ARBA" id="ARBA00023033"/>
    </source>
</evidence>
<name>A0A4P6EW98_9MICO</name>
<dbReference type="FunFam" id="1.10.630.10:FF:000018">
    <property type="entry name" value="Cytochrome P450 monooxygenase"/>
    <property type="match status" value="1"/>
</dbReference>
<dbReference type="PRINTS" id="PR00385">
    <property type="entry name" value="P450"/>
</dbReference>
<dbReference type="KEGG" id="xyl:ET495_02250"/>
<dbReference type="PANTHER" id="PTHR46696">
    <property type="entry name" value="P450, PUTATIVE (EUROFUNG)-RELATED"/>
    <property type="match status" value="1"/>
</dbReference>